<protein>
    <submittedName>
        <fullName evidence="1">Uncharacterized protein</fullName>
    </submittedName>
</protein>
<keyword evidence="2" id="KW-1185">Reference proteome</keyword>
<organism evidence="1 2">
    <name type="scientific">Actinosynnema pretiosum</name>
    <dbReference type="NCBI Taxonomy" id="42197"/>
    <lineage>
        <taxon>Bacteria</taxon>
        <taxon>Bacillati</taxon>
        <taxon>Actinomycetota</taxon>
        <taxon>Actinomycetes</taxon>
        <taxon>Pseudonocardiales</taxon>
        <taxon>Pseudonocardiaceae</taxon>
        <taxon>Actinosynnema</taxon>
    </lineage>
</organism>
<sequence length="69" mass="8210">MCADEFFLLERDSLESYVLCTRLKWARFNLPAYDAVSPPASPNHEYREKHRPVDDTIRYVDRWNAVYGD</sequence>
<evidence type="ECO:0000313" key="1">
    <source>
        <dbReference type="EMBL" id="ATE55975.1"/>
    </source>
</evidence>
<name>A0A290ZAG6_9PSEU</name>
<gene>
    <name evidence="1" type="ORF">CNX65_24085</name>
</gene>
<dbReference type="AlphaFoldDB" id="A0A290ZAG6"/>
<proteinExistence type="predicted"/>
<dbReference type="EMBL" id="CP023445">
    <property type="protein sequence ID" value="ATE55975.1"/>
    <property type="molecule type" value="Genomic_DNA"/>
</dbReference>
<reference evidence="1" key="1">
    <citation type="submission" date="2017-09" db="EMBL/GenBank/DDBJ databases">
        <title>Complete Genome Sequence of ansamitocin-producing Bacterium Actinosynnema pretiosum X47.</title>
        <authorList>
            <person name="Cao G."/>
            <person name="Zong G."/>
            <person name="Zhong C."/>
            <person name="Fu J."/>
        </authorList>
    </citation>
    <scope>NUCLEOTIDE SEQUENCE [LARGE SCALE GENOMIC DNA]</scope>
    <source>
        <strain evidence="1">X47</strain>
    </source>
</reference>
<dbReference type="KEGG" id="apre:CNX65_24085"/>
<accession>A0A290ZAG6</accession>
<dbReference type="Proteomes" id="UP000218505">
    <property type="component" value="Chromosome"/>
</dbReference>
<evidence type="ECO:0000313" key="2">
    <source>
        <dbReference type="Proteomes" id="UP000218505"/>
    </source>
</evidence>